<dbReference type="EMBL" id="WVUH01000417">
    <property type="protein sequence ID" value="MBO4210162.1"/>
    <property type="molecule type" value="Genomic_DNA"/>
</dbReference>
<evidence type="ECO:0000313" key="2">
    <source>
        <dbReference type="Proteomes" id="UP000823521"/>
    </source>
</evidence>
<accession>A0ABS3W058</accession>
<gene>
    <name evidence="1" type="ORF">GSF22_29830</name>
</gene>
<evidence type="ECO:0000313" key="1">
    <source>
        <dbReference type="EMBL" id="MBO4210162.1"/>
    </source>
</evidence>
<comment type="caution">
    <text evidence="1">The sequence shown here is derived from an EMBL/GenBank/DDBJ whole genome shotgun (WGS) entry which is preliminary data.</text>
</comment>
<dbReference type="Proteomes" id="UP000823521">
    <property type="component" value="Unassembled WGS sequence"/>
</dbReference>
<reference evidence="1 2" key="1">
    <citation type="submission" date="2019-12" db="EMBL/GenBank/DDBJ databases">
        <title>Whole genome sequencing of endophytic Actinobacterium Micromonospora sp. MPMI6T.</title>
        <authorList>
            <person name="Evv R."/>
            <person name="Podile A.R."/>
        </authorList>
    </citation>
    <scope>NUCLEOTIDE SEQUENCE [LARGE SCALE GENOMIC DNA]</scope>
    <source>
        <strain evidence="1 2">MPMI6</strain>
    </source>
</reference>
<protein>
    <submittedName>
        <fullName evidence="1">Uncharacterized protein</fullName>
    </submittedName>
</protein>
<name>A0ABS3W058_MICEH</name>
<keyword evidence="2" id="KW-1185">Reference proteome</keyword>
<organism evidence="1 2">
    <name type="scientific">Micromonospora echinofusca</name>
    <dbReference type="NCBI Taxonomy" id="47858"/>
    <lineage>
        <taxon>Bacteria</taxon>
        <taxon>Bacillati</taxon>
        <taxon>Actinomycetota</taxon>
        <taxon>Actinomycetes</taxon>
        <taxon>Micromonosporales</taxon>
        <taxon>Micromonosporaceae</taxon>
        <taxon>Micromonospora</taxon>
    </lineage>
</organism>
<dbReference type="InterPro" id="IPR015943">
    <property type="entry name" value="WD40/YVTN_repeat-like_dom_sf"/>
</dbReference>
<sequence>MYQYDLHTGQSVEKTALVKNAGPEHANRLSSTAGIRAAGNHQGVVLLAGPALAQSINLFAFDADTGAFISSTTMPQYGNMRHFVVADNVLYAGVGVGANGSAGGHVLRWTGDKTNPFSFVEVADLPAQAADLTVHQGRIFISTWIGTGDDGLAADGPVAGAADVLAGIWMSPRLADGDPGLTPADSAGWRKVWDVSEYEPDPTVASTYALGGLASYGGQLYWGTMHVPLKATYTHLLRYPPVDEESSRATIQNTQRSISIFRGRNFGLDRQQVDLLYGATELPKYDPAANGGAGAWALVSTNNTPLYGSGGLGNPYNNYTWKMVVAGGRLFVGTMDWSYISKDLGNQAAQQLGLPASAAATLSAAPVLAEQARTRENPPATFGGDLFVFNSPWSPAEVVDNAGFGNYLNYGIRNIVTDGTDLYLGTANPMNLRTDPNDDIPEGGWELIQLRTRAW</sequence>
<proteinExistence type="predicted"/>
<dbReference type="Gene3D" id="2.130.10.10">
    <property type="entry name" value="YVTN repeat-like/Quinoprotein amine dehydrogenase"/>
    <property type="match status" value="1"/>
</dbReference>